<proteinExistence type="predicted"/>
<evidence type="ECO:0000313" key="4">
    <source>
        <dbReference type="Proteomes" id="UP001501637"/>
    </source>
</evidence>
<feature type="region of interest" description="Disordered" evidence="1">
    <location>
        <begin position="1"/>
        <end position="28"/>
    </location>
</feature>
<gene>
    <name evidence="3" type="ORF">GCM10010449_55500</name>
</gene>
<dbReference type="PANTHER" id="PTHR36166">
    <property type="entry name" value="CHROMOSOME 9, WHOLE GENOME SHOTGUN SEQUENCE"/>
    <property type="match status" value="1"/>
</dbReference>
<dbReference type="SUPFAM" id="SSF55961">
    <property type="entry name" value="Bet v1-like"/>
    <property type="match status" value="1"/>
</dbReference>
<dbReference type="InterPro" id="IPR019587">
    <property type="entry name" value="Polyketide_cyclase/dehydratase"/>
</dbReference>
<dbReference type="Pfam" id="PF10604">
    <property type="entry name" value="Polyketide_cyc2"/>
    <property type="match status" value="1"/>
</dbReference>
<feature type="compositionally biased region" description="Low complexity" evidence="1">
    <location>
        <begin position="1"/>
        <end position="12"/>
    </location>
</feature>
<dbReference type="CDD" id="cd07822">
    <property type="entry name" value="SRPBCC_4"/>
    <property type="match status" value="1"/>
</dbReference>
<dbReference type="Gene3D" id="3.30.530.20">
    <property type="match status" value="1"/>
</dbReference>
<feature type="transmembrane region" description="Helical" evidence="2">
    <location>
        <begin position="35"/>
        <end position="52"/>
    </location>
</feature>
<dbReference type="InterPro" id="IPR023393">
    <property type="entry name" value="START-like_dom_sf"/>
</dbReference>
<name>A0ABP6MVD8_9ACTN</name>
<dbReference type="Proteomes" id="UP001501637">
    <property type="component" value="Unassembled WGS sequence"/>
</dbReference>
<sequence>MSSSVSDASDVSDVSENDTAEGTVKKRSWPRRRPVLSSLLVLAVALTGYTVWTNTQPVRITASMELRATPDEVWRVLSDFEKYPEWNPFITSAEVTSDSGRVEEGATLRNRMHDASGDTTFTPEIQTVEPGRELKWLGKVEPGWIADGQHRFHIERIGPDRVRFTQTERFTGVAVPFLKGHLEEKTLPQFHAMNAALQERLDALR</sequence>
<evidence type="ECO:0000256" key="2">
    <source>
        <dbReference type="SAM" id="Phobius"/>
    </source>
</evidence>
<keyword evidence="2" id="KW-0472">Membrane</keyword>
<dbReference type="RefSeq" id="WP_344525187.1">
    <property type="nucleotide sequence ID" value="NZ_BAAAUG010000112.1"/>
</dbReference>
<keyword evidence="4" id="KW-1185">Reference proteome</keyword>
<evidence type="ECO:0008006" key="5">
    <source>
        <dbReference type="Google" id="ProtNLM"/>
    </source>
</evidence>
<reference evidence="4" key="1">
    <citation type="journal article" date="2019" name="Int. J. Syst. Evol. Microbiol.">
        <title>The Global Catalogue of Microorganisms (GCM) 10K type strain sequencing project: providing services to taxonomists for standard genome sequencing and annotation.</title>
        <authorList>
            <consortium name="The Broad Institute Genomics Platform"/>
            <consortium name="The Broad Institute Genome Sequencing Center for Infectious Disease"/>
            <person name="Wu L."/>
            <person name="Ma J."/>
        </authorList>
    </citation>
    <scope>NUCLEOTIDE SEQUENCE [LARGE SCALE GENOMIC DNA]</scope>
    <source>
        <strain evidence="4">JCM 9092</strain>
    </source>
</reference>
<comment type="caution">
    <text evidence="3">The sequence shown here is derived from an EMBL/GenBank/DDBJ whole genome shotgun (WGS) entry which is preliminary data.</text>
</comment>
<evidence type="ECO:0000313" key="3">
    <source>
        <dbReference type="EMBL" id="GAA3127070.1"/>
    </source>
</evidence>
<keyword evidence="2" id="KW-1133">Transmembrane helix</keyword>
<protein>
    <recommendedName>
        <fullName evidence="5">SRPBCC domain-containing protein</fullName>
    </recommendedName>
</protein>
<dbReference type="EMBL" id="BAAAUG010000112">
    <property type="protein sequence ID" value="GAA3127070.1"/>
    <property type="molecule type" value="Genomic_DNA"/>
</dbReference>
<evidence type="ECO:0000256" key="1">
    <source>
        <dbReference type="SAM" id="MobiDB-lite"/>
    </source>
</evidence>
<dbReference type="PANTHER" id="PTHR36166:SF1">
    <property type="entry name" value="SRPBCC DOMAIN-CONTAINING PROTEIN"/>
    <property type="match status" value="1"/>
</dbReference>
<organism evidence="3 4">
    <name type="scientific">Streptomyces rectiviolaceus</name>
    <dbReference type="NCBI Taxonomy" id="332591"/>
    <lineage>
        <taxon>Bacteria</taxon>
        <taxon>Bacillati</taxon>
        <taxon>Actinomycetota</taxon>
        <taxon>Actinomycetes</taxon>
        <taxon>Kitasatosporales</taxon>
        <taxon>Streptomycetaceae</taxon>
        <taxon>Streptomyces</taxon>
    </lineage>
</organism>
<keyword evidence="2" id="KW-0812">Transmembrane</keyword>
<accession>A0ABP6MVD8</accession>